<dbReference type="RefSeq" id="WP_023172871.1">
    <property type="nucleotide sequence ID" value="NC_022600.1"/>
</dbReference>
<evidence type="ECO:0000256" key="1">
    <source>
        <dbReference type="ARBA" id="ARBA00022490"/>
    </source>
</evidence>
<evidence type="ECO:0000256" key="4">
    <source>
        <dbReference type="ARBA" id="ARBA00022960"/>
    </source>
</evidence>
<dbReference type="Gene3D" id="3.30.420.40">
    <property type="match status" value="3"/>
</dbReference>
<dbReference type="PATRIC" id="fig|1183438.3.peg.1497"/>
<dbReference type="InterPro" id="IPR043129">
    <property type="entry name" value="ATPase_NBD"/>
</dbReference>
<dbReference type="GO" id="GO:0005524">
    <property type="term" value="F:ATP binding"/>
    <property type="evidence" value="ECO:0007669"/>
    <property type="project" value="UniProtKB-KW"/>
</dbReference>
<gene>
    <name evidence="6" type="primary">mreB</name>
    <name evidence="7" type="ORF">GKIL_1518</name>
</gene>
<feature type="binding site" evidence="6">
    <location>
        <begin position="161"/>
        <end position="163"/>
    </location>
    <ligand>
        <name>ATP</name>
        <dbReference type="ChEBI" id="CHEBI:30616"/>
    </ligand>
</feature>
<comment type="subunit">
    <text evidence="6">Forms polymers.</text>
</comment>
<keyword evidence="2 6" id="KW-0547">Nucleotide-binding</keyword>
<comment type="similarity">
    <text evidence="5 6">Belongs to the FtsA/MreB family.</text>
</comment>
<comment type="function">
    <text evidence="6">Forms membrane-associated dynamic filaments that are essential for cell shape determination. Acts by regulating cell wall synthesis and cell elongation, and thus cell shape. A feedback loop between cell geometry and MreB localization may maintain elongated cell shape by targeting cell wall growth to regions of negative cell wall curvature.</text>
</comment>
<keyword evidence="8" id="KW-1185">Reference proteome</keyword>
<dbReference type="Pfam" id="PF06723">
    <property type="entry name" value="MreB_Mbl"/>
    <property type="match status" value="1"/>
</dbReference>
<evidence type="ECO:0000313" key="7">
    <source>
        <dbReference type="EMBL" id="AGY57764.1"/>
    </source>
</evidence>
<dbReference type="EMBL" id="CP003587">
    <property type="protein sequence ID" value="AGY57764.1"/>
    <property type="molecule type" value="Genomic_DNA"/>
</dbReference>
<dbReference type="GO" id="GO:0000902">
    <property type="term" value="P:cell morphogenesis"/>
    <property type="evidence" value="ECO:0007669"/>
    <property type="project" value="InterPro"/>
</dbReference>
<keyword evidence="4 6" id="KW-0133">Cell shape</keyword>
<dbReference type="CDD" id="cd10225">
    <property type="entry name" value="ASKHA_NBD_MreB-like"/>
    <property type="match status" value="1"/>
</dbReference>
<organism evidence="7 8">
    <name type="scientific">Gloeobacter kilaueensis (strain ATCC BAA-2537 / CCAP 1431/1 / ULC 316 / JS1)</name>
    <dbReference type="NCBI Taxonomy" id="1183438"/>
    <lineage>
        <taxon>Bacteria</taxon>
        <taxon>Bacillati</taxon>
        <taxon>Cyanobacteriota</taxon>
        <taxon>Cyanophyceae</taxon>
        <taxon>Gloeobacterales</taxon>
        <taxon>Gloeobacteraceae</taxon>
        <taxon>Gloeobacter</taxon>
    </lineage>
</organism>
<dbReference type="Proteomes" id="UP000017396">
    <property type="component" value="Chromosome"/>
</dbReference>
<comment type="caution">
    <text evidence="6">Lacks conserved residue(s) required for the propagation of feature annotation.</text>
</comment>
<name>U5QJG4_GLOK1</name>
<dbReference type="NCBIfam" id="NF010539">
    <property type="entry name" value="PRK13927.1"/>
    <property type="match status" value="1"/>
</dbReference>
<feature type="binding site" evidence="6">
    <location>
        <begin position="209"/>
        <end position="212"/>
    </location>
    <ligand>
        <name>ATP</name>
        <dbReference type="ChEBI" id="CHEBI:30616"/>
    </ligand>
</feature>
<dbReference type="HAMAP" id="MF_02207">
    <property type="entry name" value="MreB"/>
    <property type="match status" value="1"/>
</dbReference>
<dbReference type="SUPFAM" id="SSF53067">
    <property type="entry name" value="Actin-like ATPase domain"/>
    <property type="match status" value="2"/>
</dbReference>
<dbReference type="PANTHER" id="PTHR42749">
    <property type="entry name" value="CELL SHAPE-DETERMINING PROTEIN MREB"/>
    <property type="match status" value="1"/>
</dbReference>
<protein>
    <recommendedName>
        <fullName evidence="6">Cell shape-determining protein MreB</fullName>
    </recommendedName>
</protein>
<evidence type="ECO:0000313" key="8">
    <source>
        <dbReference type="Proteomes" id="UP000017396"/>
    </source>
</evidence>
<feature type="binding site" evidence="6">
    <location>
        <begin position="289"/>
        <end position="292"/>
    </location>
    <ligand>
        <name>ATP</name>
        <dbReference type="ChEBI" id="CHEBI:30616"/>
    </ligand>
</feature>
<evidence type="ECO:0000256" key="6">
    <source>
        <dbReference type="HAMAP-Rule" id="MF_02207"/>
    </source>
</evidence>
<dbReference type="PANTHER" id="PTHR42749:SF1">
    <property type="entry name" value="CELL SHAPE-DETERMINING PROTEIN MREB"/>
    <property type="match status" value="1"/>
</dbReference>
<evidence type="ECO:0000256" key="2">
    <source>
        <dbReference type="ARBA" id="ARBA00022741"/>
    </source>
</evidence>
<dbReference type="PRINTS" id="PR01652">
    <property type="entry name" value="SHAPEPROTEIN"/>
</dbReference>
<dbReference type="InterPro" id="IPR056546">
    <property type="entry name" value="MreB_MamK-like"/>
</dbReference>
<proteinExistence type="inferred from homology"/>
<comment type="subcellular location">
    <subcellularLocation>
        <location evidence="6">Cytoplasm</location>
    </subcellularLocation>
    <text evidence="6">Membrane-associated.</text>
</comment>
<reference evidence="7 8" key="1">
    <citation type="journal article" date="2013" name="PLoS ONE">
        <title>Cultivation and Complete Genome Sequencing of Gloeobacter kilaueensis sp. nov., from a Lava Cave in Kilauea Caldera, Hawai'i.</title>
        <authorList>
            <person name="Saw J.H."/>
            <person name="Schatz M."/>
            <person name="Brown M.V."/>
            <person name="Kunkel D.D."/>
            <person name="Foster J.S."/>
            <person name="Shick H."/>
            <person name="Christensen S."/>
            <person name="Hou S."/>
            <person name="Wan X."/>
            <person name="Donachie S.P."/>
        </authorList>
    </citation>
    <scope>NUCLEOTIDE SEQUENCE [LARGE SCALE GENOMIC DNA]</scope>
    <source>
        <strain evidence="8">JS</strain>
    </source>
</reference>
<dbReference type="eggNOG" id="COG1077">
    <property type="taxonomic scope" value="Bacteria"/>
</dbReference>
<keyword evidence="1 6" id="KW-0963">Cytoplasm</keyword>
<dbReference type="NCBIfam" id="TIGR00904">
    <property type="entry name" value="mreB"/>
    <property type="match status" value="1"/>
</dbReference>
<sequence>MFRFFSRSACEVGIDLGSANTLIYRSGQGIVLTEPSVVALARDGGELVMAGEEACQLLGRCPANLVLSRPLREGVITDFDSAAIMLKHFVRQAIGPSASVARMVIGIPSGVTEVQRRAVLETAAQAGARSVLLIEEPLAAAIGAGLPVNSPVGSMIVDIGGGSTEVAVLCAQGCVVSQSVPVAGDVMNEVIAQYLRKTYDLIVGEHIAEQLKLELASAIDSEQDGTFEVCGQDLLSGLPRTLVVHEAEVRECIREPIKTIVQAVRRTLEHTPAQLIADIYRRGIVLCGGGALLRGLDELIASETRICVHIAESPLASLALGTGQILEHPRQWNRALSVQAVAV</sequence>
<dbReference type="STRING" id="1183438.GKIL_1518"/>
<accession>U5QJG4</accession>
<evidence type="ECO:0000256" key="5">
    <source>
        <dbReference type="ARBA" id="ARBA00023458"/>
    </source>
</evidence>
<evidence type="ECO:0000256" key="3">
    <source>
        <dbReference type="ARBA" id="ARBA00022840"/>
    </source>
</evidence>
<dbReference type="GO" id="GO:0008360">
    <property type="term" value="P:regulation of cell shape"/>
    <property type="evidence" value="ECO:0007669"/>
    <property type="project" value="UniProtKB-UniRule"/>
</dbReference>
<dbReference type="InterPro" id="IPR004753">
    <property type="entry name" value="MreB"/>
</dbReference>
<dbReference type="AlphaFoldDB" id="U5QJG4"/>
<keyword evidence="3 6" id="KW-0067">ATP-binding</keyword>
<dbReference type="HOGENOM" id="CLU_052037_0_0_3"/>
<dbReference type="KEGG" id="glj:GKIL_1518"/>
<dbReference type="GO" id="GO:0005737">
    <property type="term" value="C:cytoplasm"/>
    <property type="evidence" value="ECO:0007669"/>
    <property type="project" value="UniProtKB-SubCell"/>
</dbReference>
<dbReference type="OrthoDB" id="9768127at2"/>